<feature type="compositionally biased region" description="Basic and acidic residues" evidence="1">
    <location>
        <begin position="35"/>
        <end position="47"/>
    </location>
</feature>
<feature type="region of interest" description="Disordered" evidence="1">
    <location>
        <begin position="359"/>
        <end position="382"/>
    </location>
</feature>
<feature type="region of interest" description="Disordered" evidence="1">
    <location>
        <begin position="1"/>
        <end position="85"/>
    </location>
</feature>
<organism evidence="2 3">
    <name type="scientific">Paragonimus heterotremus</name>
    <dbReference type="NCBI Taxonomy" id="100268"/>
    <lineage>
        <taxon>Eukaryota</taxon>
        <taxon>Metazoa</taxon>
        <taxon>Spiralia</taxon>
        <taxon>Lophotrochozoa</taxon>
        <taxon>Platyhelminthes</taxon>
        <taxon>Trematoda</taxon>
        <taxon>Digenea</taxon>
        <taxon>Plagiorchiida</taxon>
        <taxon>Troglotremata</taxon>
        <taxon>Troglotrematidae</taxon>
        <taxon>Paragonimus</taxon>
    </lineage>
</organism>
<dbReference type="AlphaFoldDB" id="A0A8J4T2M6"/>
<feature type="compositionally biased region" description="Basic and acidic residues" evidence="1">
    <location>
        <begin position="197"/>
        <end position="216"/>
    </location>
</feature>
<feature type="compositionally biased region" description="Polar residues" evidence="1">
    <location>
        <begin position="373"/>
        <end position="382"/>
    </location>
</feature>
<feature type="compositionally biased region" description="Low complexity" evidence="1">
    <location>
        <begin position="25"/>
        <end position="34"/>
    </location>
</feature>
<feature type="compositionally biased region" description="Polar residues" evidence="1">
    <location>
        <begin position="72"/>
        <end position="84"/>
    </location>
</feature>
<evidence type="ECO:0000313" key="2">
    <source>
        <dbReference type="EMBL" id="KAF5404531.1"/>
    </source>
</evidence>
<reference evidence="2" key="1">
    <citation type="submission" date="2019-05" db="EMBL/GenBank/DDBJ databases">
        <title>Annotation for the trematode Paragonimus heterotremus.</title>
        <authorList>
            <person name="Choi Y.-J."/>
        </authorList>
    </citation>
    <scope>NUCLEOTIDE SEQUENCE</scope>
    <source>
        <strain evidence="2">LC</strain>
    </source>
</reference>
<comment type="caution">
    <text evidence="2">The sequence shown here is derived from an EMBL/GenBank/DDBJ whole genome shotgun (WGS) entry which is preliminary data.</text>
</comment>
<dbReference type="EMBL" id="LUCH01000690">
    <property type="protein sequence ID" value="KAF5404531.1"/>
    <property type="molecule type" value="Genomic_DNA"/>
</dbReference>
<proteinExistence type="predicted"/>
<feature type="compositionally biased region" description="Basic and acidic residues" evidence="1">
    <location>
        <begin position="55"/>
        <end position="71"/>
    </location>
</feature>
<dbReference type="Proteomes" id="UP000748531">
    <property type="component" value="Unassembled WGS sequence"/>
</dbReference>
<evidence type="ECO:0000256" key="1">
    <source>
        <dbReference type="SAM" id="MobiDB-lite"/>
    </source>
</evidence>
<keyword evidence="3" id="KW-1185">Reference proteome</keyword>
<gene>
    <name evidence="2" type="ORF">PHET_01987</name>
</gene>
<feature type="region of interest" description="Disordered" evidence="1">
    <location>
        <begin position="189"/>
        <end position="222"/>
    </location>
</feature>
<evidence type="ECO:0000313" key="3">
    <source>
        <dbReference type="Proteomes" id="UP000748531"/>
    </source>
</evidence>
<accession>A0A8J4T2M6</accession>
<sequence>MGHGSSTLCAHVETKDQQGNVAANSSTTKSSKPTQDTKTDTKGDFGDMSKQLIYRTEDMSEDSQRAEDRSTSEGNDTKNYGETNQHAHECHDKMYPEQLSEVCLSESLGENSKPKTHSDQHNHSIAEGINHNKQRYAQEVAVNQTGSRTGADDGETCSSIVQFDEPPGESPNSLAGGSLGREQSCISMQTSSSNRTYGDERTSCIRDDPQETETHPVRTSVPDIPRTSVDLCSLRNIVYSPIKLPDVNEVTNSVRTALAIRSPLSGYEVITVQSKDEQSEDFSEMDESNVLPKPLSESQLTSIILVDQYSERYNTYSDASVLVISEKQDADTSMYVCAEGNDGESVSLLVEMADPINFFEDDSGDPSPKASPSEVNANPTTSTVYQNNLKKRRKSVWVKTAALAKVLRLPIARRANSLPPTQHESDITKSSTCNDTIDFNAQAMKRYFNKKIDCLGGEKTARVNTNAIRTQVEKSNWYSDISLTAGDSAIMERKCSTDTVNCLSNFAKTQMELETRKEMNGDITDGPYNIDLLWEAQIHTPSVLDSPPAQADQVNEYHARNSRITTVADSELHATHRSSAESIQAVYSNFSHVRQTDEIARRRLQSLPNQKDLIRTPALEGCTSQLVGIQVANKYKQIDRRSIDAPSFLQSLQSADDFGVLLEEEGQPSLNNNIEINNMKEITDHKFVSSRLWTRRFHSRLRSSGAGANENNCSYANSDILTQWDDKEDNSEACIQSSTEMIFVDSPTCLDCLPIRMNS</sequence>
<dbReference type="OrthoDB" id="6254464at2759"/>
<name>A0A8J4T2M6_9TREM</name>
<protein>
    <submittedName>
        <fullName evidence="2">Uncharacterized protein</fullName>
    </submittedName>
</protein>